<dbReference type="SUPFAM" id="SSF56784">
    <property type="entry name" value="HAD-like"/>
    <property type="match status" value="1"/>
</dbReference>
<organism evidence="2 3">
    <name type="scientific">Terfezia boudieri ATCC MYA-4762</name>
    <dbReference type="NCBI Taxonomy" id="1051890"/>
    <lineage>
        <taxon>Eukaryota</taxon>
        <taxon>Fungi</taxon>
        <taxon>Dikarya</taxon>
        <taxon>Ascomycota</taxon>
        <taxon>Pezizomycotina</taxon>
        <taxon>Pezizomycetes</taxon>
        <taxon>Pezizales</taxon>
        <taxon>Pezizaceae</taxon>
        <taxon>Terfezia</taxon>
    </lineage>
</organism>
<dbReference type="OrthoDB" id="10251048at2759"/>
<dbReference type="InParanoid" id="A0A3N4LDA2"/>
<dbReference type="NCBIfam" id="TIGR01456">
    <property type="entry name" value="CECR5"/>
    <property type="match status" value="1"/>
</dbReference>
<dbReference type="InterPro" id="IPR036412">
    <property type="entry name" value="HAD-like_sf"/>
</dbReference>
<accession>A0A3N4LDA2</accession>
<evidence type="ECO:0000313" key="3">
    <source>
        <dbReference type="Proteomes" id="UP000267821"/>
    </source>
</evidence>
<dbReference type="Pfam" id="PF13344">
    <property type="entry name" value="Hydrolase_6"/>
    <property type="match status" value="1"/>
</dbReference>
<keyword evidence="2" id="KW-0378">Hydrolase</keyword>
<dbReference type="GO" id="GO:0016787">
    <property type="term" value="F:hydrolase activity"/>
    <property type="evidence" value="ECO:0007669"/>
    <property type="project" value="UniProtKB-KW"/>
</dbReference>
<dbReference type="PANTHER" id="PTHR14269:SF57">
    <property type="entry name" value="SUPERFAMILY HYDROLASE, PUTATIVE (AFU_ORTHOLOGUE AFUA_2G02580)-RELATED"/>
    <property type="match status" value="1"/>
</dbReference>
<dbReference type="AlphaFoldDB" id="A0A3N4LDA2"/>
<feature type="compositionally biased region" description="Polar residues" evidence="1">
    <location>
        <begin position="66"/>
        <end position="79"/>
    </location>
</feature>
<keyword evidence="3" id="KW-1185">Reference proteome</keyword>
<dbReference type="InterPro" id="IPR006353">
    <property type="entry name" value="HAD-SF_hydro_IIA_CECR5"/>
</dbReference>
<dbReference type="Gene3D" id="3.40.50.1000">
    <property type="entry name" value="HAD superfamily/HAD-like"/>
    <property type="match status" value="2"/>
</dbReference>
<feature type="region of interest" description="Disordered" evidence="1">
    <location>
        <begin position="58"/>
        <end position="91"/>
    </location>
</feature>
<name>A0A3N4LDA2_9PEZI</name>
<evidence type="ECO:0000256" key="1">
    <source>
        <dbReference type="SAM" id="MobiDB-lite"/>
    </source>
</evidence>
<dbReference type="InterPro" id="IPR023214">
    <property type="entry name" value="HAD_sf"/>
</dbReference>
<dbReference type="NCBIfam" id="TIGR01460">
    <property type="entry name" value="HAD-SF-IIA"/>
    <property type="match status" value="1"/>
</dbReference>
<proteinExistence type="predicted"/>
<dbReference type="InterPro" id="IPR006357">
    <property type="entry name" value="HAD-SF_hydro_IIA"/>
</dbReference>
<protein>
    <submittedName>
        <fullName evidence="2">HAD-superfamily hydrolase</fullName>
    </submittedName>
</protein>
<dbReference type="Pfam" id="PF13242">
    <property type="entry name" value="Hydrolase_like"/>
    <property type="match status" value="1"/>
</dbReference>
<reference evidence="2 3" key="1">
    <citation type="journal article" date="2018" name="Nat. Ecol. Evol.">
        <title>Pezizomycetes genomes reveal the molecular basis of ectomycorrhizal truffle lifestyle.</title>
        <authorList>
            <person name="Murat C."/>
            <person name="Payen T."/>
            <person name="Noel B."/>
            <person name="Kuo A."/>
            <person name="Morin E."/>
            <person name="Chen J."/>
            <person name="Kohler A."/>
            <person name="Krizsan K."/>
            <person name="Balestrini R."/>
            <person name="Da Silva C."/>
            <person name="Montanini B."/>
            <person name="Hainaut M."/>
            <person name="Levati E."/>
            <person name="Barry K.W."/>
            <person name="Belfiori B."/>
            <person name="Cichocki N."/>
            <person name="Clum A."/>
            <person name="Dockter R.B."/>
            <person name="Fauchery L."/>
            <person name="Guy J."/>
            <person name="Iotti M."/>
            <person name="Le Tacon F."/>
            <person name="Lindquist E.A."/>
            <person name="Lipzen A."/>
            <person name="Malagnac F."/>
            <person name="Mello A."/>
            <person name="Molinier V."/>
            <person name="Miyauchi S."/>
            <person name="Poulain J."/>
            <person name="Riccioni C."/>
            <person name="Rubini A."/>
            <person name="Sitrit Y."/>
            <person name="Splivallo R."/>
            <person name="Traeger S."/>
            <person name="Wang M."/>
            <person name="Zifcakova L."/>
            <person name="Wipf D."/>
            <person name="Zambonelli A."/>
            <person name="Paolocci F."/>
            <person name="Nowrousian M."/>
            <person name="Ottonello S."/>
            <person name="Baldrian P."/>
            <person name="Spatafora J.W."/>
            <person name="Henrissat B."/>
            <person name="Nagy L.G."/>
            <person name="Aury J.M."/>
            <person name="Wincker P."/>
            <person name="Grigoriev I.V."/>
            <person name="Bonfante P."/>
            <person name="Martin F.M."/>
        </authorList>
    </citation>
    <scope>NUCLEOTIDE SEQUENCE [LARGE SCALE GENOMIC DNA]</scope>
    <source>
        <strain evidence="2 3">ATCC MYA-4762</strain>
    </source>
</reference>
<dbReference type="FunCoup" id="A0A3N4LDA2">
    <property type="interactions" value="251"/>
</dbReference>
<dbReference type="Proteomes" id="UP000267821">
    <property type="component" value="Unassembled WGS sequence"/>
</dbReference>
<gene>
    <name evidence="2" type="ORF">L211DRAFT_830375</name>
</gene>
<dbReference type="GO" id="GO:0046474">
    <property type="term" value="P:glycerophospholipid biosynthetic process"/>
    <property type="evidence" value="ECO:0007669"/>
    <property type="project" value="TreeGrafter"/>
</dbReference>
<dbReference type="PANTHER" id="PTHR14269">
    <property type="entry name" value="CDP-DIACYLGLYCEROL--GLYCEROL-3-PHOSPHATE 3-PHOSPHATIDYLTRANSFERASE-RELATED"/>
    <property type="match status" value="1"/>
</dbReference>
<dbReference type="EMBL" id="ML121588">
    <property type="protein sequence ID" value="RPB19452.1"/>
    <property type="molecule type" value="Genomic_DNA"/>
</dbReference>
<sequence length="464" mass="50867">MMTATVLHCKTAVLQILRRGIQPAIHSARSVPLTSRDALTPHFFQRALACHSLRSQFHTGPPRALSKTTTTDLPSSTAAEQLPPLPSPPSSWSGTSPFAFAFDIDGVLCHSKTPYPSAKPTLHQLQCSSVPFLFLTNSGGETEQARATTLSERFGLTINDTNIVQSHTPFQRIASEGKLPPAYDPYVPGGRKFANSVLVVGGPTDGSCRLAAQQYGFKNVVLVEDFLVKYSAAVGNNPSTLWPYRSVSKNIRKFAKPLPCLRSGEVMPIDAIFIFNDPRDWGLSIQLLLDIMIPALEGNTAEKPPPPLIFSNPDLLYATSHPAPRLGQGAFRAALEGTYRRVVEATRPELDPQMKYACIGKPFQETYEYAEDLLVKLAKLAKKEPVGAEDQLKRVYMIGDNPLSDIQGANMFKSPRGVEWVSVLVETGVYKPGQSFPPGGEPKIVVKDVWSAVQWALEKEGWQK</sequence>
<evidence type="ECO:0000313" key="2">
    <source>
        <dbReference type="EMBL" id="RPB19452.1"/>
    </source>
</evidence>
<dbReference type="InterPro" id="IPR050324">
    <property type="entry name" value="CDP-alcohol_PTase-I"/>
</dbReference>
<dbReference type="STRING" id="1051890.A0A3N4LDA2"/>
<dbReference type="GO" id="GO:0005739">
    <property type="term" value="C:mitochondrion"/>
    <property type="evidence" value="ECO:0007669"/>
    <property type="project" value="TreeGrafter"/>
</dbReference>